<dbReference type="AlphaFoldDB" id="A0A7S2DVJ7"/>
<gene>
    <name evidence="1" type="ORF">DSPE1174_LOCUS26008</name>
</gene>
<reference evidence="1" key="1">
    <citation type="submission" date="2021-01" db="EMBL/GenBank/DDBJ databases">
        <authorList>
            <person name="Corre E."/>
            <person name="Pelletier E."/>
            <person name="Niang G."/>
            <person name="Scheremetjew M."/>
            <person name="Finn R."/>
            <person name="Kale V."/>
            <person name="Holt S."/>
            <person name="Cochrane G."/>
            <person name="Meng A."/>
            <person name="Brown T."/>
            <person name="Cohen L."/>
        </authorList>
    </citation>
    <scope>NUCLEOTIDE SEQUENCE</scope>
    <source>
        <strain evidence="1">CCMP1381</strain>
    </source>
</reference>
<organism evidence="1">
    <name type="scientific">Octactis speculum</name>
    <dbReference type="NCBI Taxonomy" id="3111310"/>
    <lineage>
        <taxon>Eukaryota</taxon>
        <taxon>Sar</taxon>
        <taxon>Stramenopiles</taxon>
        <taxon>Ochrophyta</taxon>
        <taxon>Dictyochophyceae</taxon>
        <taxon>Dictyochales</taxon>
        <taxon>Dictyochaceae</taxon>
        <taxon>Octactis</taxon>
    </lineage>
</organism>
<name>A0A7S2DVJ7_9STRA</name>
<dbReference type="EMBL" id="HBGS01049979">
    <property type="protein sequence ID" value="CAD9465655.1"/>
    <property type="molecule type" value="Transcribed_RNA"/>
</dbReference>
<protein>
    <submittedName>
        <fullName evidence="1">Uncharacterized protein</fullName>
    </submittedName>
</protein>
<proteinExistence type="predicted"/>
<accession>A0A7S2DVJ7</accession>
<sequence>MLPSCPFWAPAILGLPKDVPMGPRDKPGNYAAGMTPYVAPGNDLSIAVKGCWDNTLEQADASAFTATSIESTGIGVETVVECAEHEVALVPEAEKRARWQRGHFSYFEDPHKIEATVEYEVAQAADQVFEFCLAQSEFIEMQQAQNQLKNYSVISSKLSHGICADSAKGTGCRPEPISCIGLCGGLGLQFTSEFVPGLEKITWA</sequence>
<evidence type="ECO:0000313" key="1">
    <source>
        <dbReference type="EMBL" id="CAD9465655.1"/>
    </source>
</evidence>